<dbReference type="EMBL" id="PTPZ01000003">
    <property type="protein sequence ID" value="PPZ91873.1"/>
    <property type="molecule type" value="Genomic_DNA"/>
</dbReference>
<proteinExistence type="predicted"/>
<evidence type="ECO:0000313" key="1">
    <source>
        <dbReference type="EMBL" id="PPZ91873.1"/>
    </source>
</evidence>
<protein>
    <submittedName>
        <fullName evidence="1">Uncharacterized protein</fullName>
    </submittedName>
</protein>
<gene>
    <name evidence="1" type="ORF">C3729_07390</name>
</gene>
<sequence>MTDSEISKLVISDKQLSKENKEELKSYCIEDAEINELNEIIQENSGDKNSLKSKVLKWVGNVTSSMVAKGLYDNIPKIIEFIGKII</sequence>
<comment type="caution">
    <text evidence="1">The sequence shown here is derived from an EMBL/GenBank/DDBJ whole genome shotgun (WGS) entry which is preliminary data.</text>
</comment>
<name>A0A2S7I5N4_9FLAO</name>
<organism evidence="1 2">
    <name type="scientific">Cloacibacterium normanense</name>
    <dbReference type="NCBI Taxonomy" id="237258"/>
    <lineage>
        <taxon>Bacteria</taxon>
        <taxon>Pseudomonadati</taxon>
        <taxon>Bacteroidota</taxon>
        <taxon>Flavobacteriia</taxon>
        <taxon>Flavobacteriales</taxon>
        <taxon>Weeksellaceae</taxon>
    </lineage>
</organism>
<accession>A0A2S7I5N4</accession>
<reference evidence="1 2" key="1">
    <citation type="submission" date="2018-02" db="EMBL/GenBank/DDBJ databases">
        <title>Draft genome sequence of bacterial isolates from marine environment.</title>
        <authorList>
            <person name="Singh S.K."/>
            <person name="Hill R."/>
            <person name="Major S."/>
            <person name="Cai H."/>
            <person name="Li Y."/>
        </authorList>
    </citation>
    <scope>NUCLEOTIDE SEQUENCE [LARGE SCALE GENOMIC DNA]</scope>
    <source>
        <strain evidence="1 2">IMET F</strain>
    </source>
</reference>
<evidence type="ECO:0000313" key="2">
    <source>
        <dbReference type="Proteomes" id="UP000238565"/>
    </source>
</evidence>
<dbReference type="AlphaFoldDB" id="A0A2S7I5N4"/>
<dbReference type="Proteomes" id="UP000238565">
    <property type="component" value="Unassembled WGS sequence"/>
</dbReference>